<dbReference type="Proteomes" id="UP000824890">
    <property type="component" value="Unassembled WGS sequence"/>
</dbReference>
<accession>A0ABQ7X1Y7</accession>
<feature type="compositionally biased region" description="Acidic residues" evidence="1">
    <location>
        <begin position="7"/>
        <end position="24"/>
    </location>
</feature>
<proteinExistence type="predicted"/>
<gene>
    <name evidence="2" type="ORF">HID58_095983</name>
</gene>
<comment type="caution">
    <text evidence="2">The sequence shown here is derived from an EMBL/GenBank/DDBJ whole genome shotgun (WGS) entry which is preliminary data.</text>
</comment>
<feature type="region of interest" description="Disordered" evidence="1">
    <location>
        <begin position="1"/>
        <end position="49"/>
    </location>
</feature>
<protein>
    <submittedName>
        <fullName evidence="2">Uncharacterized protein</fullName>
    </submittedName>
</protein>
<evidence type="ECO:0000313" key="2">
    <source>
        <dbReference type="EMBL" id="KAH0849902.1"/>
    </source>
</evidence>
<sequence>MANIESEAIDFEPEEDDLMDEDAGAADVSPRAAARSLRGLGQLSPEPTAIRRIGRPKAAAFARRETPIATAAFPRAISTP</sequence>
<name>A0ABQ7X1Y7_BRANA</name>
<keyword evidence="3" id="KW-1185">Reference proteome</keyword>
<dbReference type="EMBL" id="JAGKQM010002262">
    <property type="protein sequence ID" value="KAH0849902.1"/>
    <property type="molecule type" value="Genomic_DNA"/>
</dbReference>
<organism evidence="2 3">
    <name type="scientific">Brassica napus</name>
    <name type="common">Rape</name>
    <dbReference type="NCBI Taxonomy" id="3708"/>
    <lineage>
        <taxon>Eukaryota</taxon>
        <taxon>Viridiplantae</taxon>
        <taxon>Streptophyta</taxon>
        <taxon>Embryophyta</taxon>
        <taxon>Tracheophyta</taxon>
        <taxon>Spermatophyta</taxon>
        <taxon>Magnoliopsida</taxon>
        <taxon>eudicotyledons</taxon>
        <taxon>Gunneridae</taxon>
        <taxon>Pentapetalae</taxon>
        <taxon>rosids</taxon>
        <taxon>malvids</taxon>
        <taxon>Brassicales</taxon>
        <taxon>Brassicaceae</taxon>
        <taxon>Brassiceae</taxon>
        <taxon>Brassica</taxon>
    </lineage>
</organism>
<evidence type="ECO:0000313" key="3">
    <source>
        <dbReference type="Proteomes" id="UP000824890"/>
    </source>
</evidence>
<evidence type="ECO:0000256" key="1">
    <source>
        <dbReference type="SAM" id="MobiDB-lite"/>
    </source>
</evidence>
<reference evidence="2 3" key="1">
    <citation type="submission" date="2021-05" db="EMBL/GenBank/DDBJ databases">
        <title>Genome Assembly of Synthetic Allotetraploid Brassica napus Reveals Homoeologous Exchanges between Subgenomes.</title>
        <authorList>
            <person name="Davis J.T."/>
        </authorList>
    </citation>
    <scope>NUCLEOTIDE SEQUENCE [LARGE SCALE GENOMIC DNA]</scope>
    <source>
        <strain evidence="3">cv. Da-Ae</strain>
        <tissue evidence="2">Seedling</tissue>
    </source>
</reference>